<organism evidence="1 2">
    <name type="scientific">Acaulospora colombiana</name>
    <dbReference type="NCBI Taxonomy" id="27376"/>
    <lineage>
        <taxon>Eukaryota</taxon>
        <taxon>Fungi</taxon>
        <taxon>Fungi incertae sedis</taxon>
        <taxon>Mucoromycota</taxon>
        <taxon>Glomeromycotina</taxon>
        <taxon>Glomeromycetes</taxon>
        <taxon>Diversisporales</taxon>
        <taxon>Acaulosporaceae</taxon>
        <taxon>Acaulospora</taxon>
    </lineage>
</organism>
<dbReference type="EMBL" id="CAJVPT010049983">
    <property type="protein sequence ID" value="CAG8745096.1"/>
    <property type="molecule type" value="Genomic_DNA"/>
</dbReference>
<accession>A0ACA9QCE7</accession>
<dbReference type="Proteomes" id="UP000789525">
    <property type="component" value="Unassembled WGS sequence"/>
</dbReference>
<keyword evidence="2" id="KW-1185">Reference proteome</keyword>
<name>A0ACA9QCE7_9GLOM</name>
<gene>
    <name evidence="1" type="ORF">ACOLOM_LOCUS12391</name>
</gene>
<evidence type="ECO:0000313" key="2">
    <source>
        <dbReference type="Proteomes" id="UP000789525"/>
    </source>
</evidence>
<sequence length="52" mass="5879">MTNVGTAAVELLDEEALTMSMALDLQHDLIDLGYTWRPPQSPFTRELSEKNE</sequence>
<evidence type="ECO:0000313" key="1">
    <source>
        <dbReference type="EMBL" id="CAG8745096.1"/>
    </source>
</evidence>
<comment type="caution">
    <text evidence="1">The sequence shown here is derived from an EMBL/GenBank/DDBJ whole genome shotgun (WGS) entry which is preliminary data.</text>
</comment>
<protein>
    <submittedName>
        <fullName evidence="1">6543_t:CDS:1</fullName>
    </submittedName>
</protein>
<reference evidence="1" key="1">
    <citation type="submission" date="2021-06" db="EMBL/GenBank/DDBJ databases">
        <authorList>
            <person name="Kallberg Y."/>
            <person name="Tangrot J."/>
            <person name="Rosling A."/>
        </authorList>
    </citation>
    <scope>NUCLEOTIDE SEQUENCE</scope>
    <source>
        <strain evidence="1">CL356</strain>
    </source>
</reference>
<proteinExistence type="predicted"/>